<evidence type="ECO:0000256" key="1">
    <source>
        <dbReference type="SAM" id="MobiDB-lite"/>
    </source>
</evidence>
<reference evidence="2" key="2">
    <citation type="submission" date="2013-10" db="EMBL/GenBank/DDBJ databases">
        <authorList>
            <person name="Aslett M."/>
        </authorList>
    </citation>
    <scope>NUCLEOTIDE SEQUENCE [LARGE SCALE GENOMIC DNA]</scope>
    <source>
        <strain evidence="2">Houghton</strain>
    </source>
</reference>
<evidence type="ECO:0000313" key="2">
    <source>
        <dbReference type="EMBL" id="CDJ48874.1"/>
    </source>
</evidence>
<feature type="region of interest" description="Disordered" evidence="1">
    <location>
        <begin position="243"/>
        <end position="305"/>
    </location>
</feature>
<dbReference type="VEuPathDB" id="ToxoDB:EBH_0081030"/>
<keyword evidence="3" id="KW-1185">Reference proteome</keyword>
<proteinExistence type="predicted"/>
<dbReference type="PANTHER" id="PTHR15503">
    <property type="entry name" value="LDOC1 RELATED"/>
    <property type="match status" value="1"/>
</dbReference>
<organism evidence="2 3">
    <name type="scientific">Eimeria brunetti</name>
    <dbReference type="NCBI Taxonomy" id="51314"/>
    <lineage>
        <taxon>Eukaryota</taxon>
        <taxon>Sar</taxon>
        <taxon>Alveolata</taxon>
        <taxon>Apicomplexa</taxon>
        <taxon>Conoidasida</taxon>
        <taxon>Coccidia</taxon>
        <taxon>Eucoccidiorida</taxon>
        <taxon>Eimeriorina</taxon>
        <taxon>Eimeriidae</taxon>
        <taxon>Eimeria</taxon>
    </lineage>
</organism>
<feature type="region of interest" description="Disordered" evidence="1">
    <location>
        <begin position="208"/>
        <end position="231"/>
    </location>
</feature>
<feature type="region of interest" description="Disordered" evidence="1">
    <location>
        <begin position="147"/>
        <end position="177"/>
    </location>
</feature>
<reference evidence="2" key="1">
    <citation type="submission" date="2013-10" db="EMBL/GenBank/DDBJ databases">
        <title>Genomic analysis of the causative agents of coccidiosis in chickens.</title>
        <authorList>
            <person name="Reid A.J."/>
            <person name="Blake D."/>
            <person name="Billington K."/>
            <person name="Browne H."/>
            <person name="Dunn M."/>
            <person name="Hung S."/>
            <person name="Kawahara F."/>
            <person name="Miranda-Saavedra D."/>
            <person name="Mourier T."/>
            <person name="Nagra H."/>
            <person name="Otto T.D."/>
            <person name="Rawlings N."/>
            <person name="Sanchez A."/>
            <person name="Sanders M."/>
            <person name="Subramaniam C."/>
            <person name="Tay Y."/>
            <person name="Dear P."/>
            <person name="Doerig C."/>
            <person name="Gruber A."/>
            <person name="Parkinson J."/>
            <person name="Shirley M."/>
            <person name="Wan K.L."/>
            <person name="Berriman M."/>
            <person name="Tomley F."/>
            <person name="Pain A."/>
        </authorList>
    </citation>
    <scope>NUCLEOTIDE SEQUENCE [LARGE SCALE GENOMIC DNA]</scope>
    <source>
        <strain evidence="2">Houghton</strain>
    </source>
</reference>
<name>U6LJY8_9EIME</name>
<dbReference type="InterPro" id="IPR032567">
    <property type="entry name" value="RTL1-rel"/>
</dbReference>
<dbReference type="AlphaFoldDB" id="U6LJY8"/>
<feature type="compositionally biased region" description="Basic and acidic residues" evidence="1">
    <location>
        <begin position="285"/>
        <end position="305"/>
    </location>
</feature>
<gene>
    <name evidence="2" type="ORF">EBH_0081030</name>
</gene>
<accession>U6LJY8</accession>
<dbReference type="Proteomes" id="UP000030750">
    <property type="component" value="Unassembled WGS sequence"/>
</dbReference>
<sequence>MEPEIADLLKQMAVQMTSGNRSAPQRTIAYEDGRNMRTFLDLVEQELLDQQIGDLQWGYELREYLTGDALSYWMCLRRTETSLADWEIELVGHYLVNLPEEQSRSLTRGKTKTFTDWQEAAIALEALEAPWKDSCEAQQRYRQELADVRRRTGNNGQQGSRAGTGEEGRPTGRIYSSSLLRVPGEGTLRKGLSSPQWRASTHRGNVLQMRGTGPLRQGVGGWRGEPPQRAAMNVSPNWRQRLLPEGKRNTSGEDVGLTPLATEGSPVPTRTGEEQSGFDSGRCGDPARKHTQETSRHEAPQRNEVEAAADLPWWREGTSLEQAHECYGSLCGTGKTAVLQLEIAGYECERLLDTGASRSFIRTAAVEVVLNGGLLSGADSYYIILGLDWLVNHTVAWYFLSDKLRTYVNGRWCYLPVQRKGHRPTADIPATTAPAKTSEDCAYDVLVQQVSRMSAEEHAMLVRPPPKPYKSPHRAGARVKIKDLVNEACKDTANLERALNGLRLIATLPEAEPARVVDVPLERQGPLMWAIVEHHQASTCDPDAPSAVVAAPAEADTEDSPWPTAKLAYTEFGNWSRSHDALHLPQQILTVLQQHRFLFPGSLLDGLPPKRPYDHQILLLPGKLPTKAPIYKMPPDQLTDHTEEIARLAAKG</sequence>
<dbReference type="PANTHER" id="PTHR15503:SF22">
    <property type="entry name" value="TRANSPOSON TY3-I GAG POLYPROTEIN"/>
    <property type="match status" value="1"/>
</dbReference>
<dbReference type="OrthoDB" id="2431547at2759"/>
<evidence type="ECO:0000313" key="3">
    <source>
        <dbReference type="Proteomes" id="UP000030750"/>
    </source>
</evidence>
<protein>
    <submittedName>
        <fullName evidence="2">Uncharacterized protein</fullName>
    </submittedName>
</protein>
<dbReference type="EMBL" id="HG711355">
    <property type="protein sequence ID" value="CDJ48874.1"/>
    <property type="molecule type" value="Genomic_DNA"/>
</dbReference>